<feature type="signal peptide" evidence="1">
    <location>
        <begin position="1"/>
        <end position="25"/>
    </location>
</feature>
<dbReference type="Proteomes" id="UP000048908">
    <property type="component" value="Unassembled WGS sequence"/>
</dbReference>
<dbReference type="InterPro" id="IPR038696">
    <property type="entry name" value="IalB_sf"/>
</dbReference>
<proteinExistence type="predicted"/>
<dbReference type="AlphaFoldDB" id="A0A0M6XQP6"/>
<dbReference type="EMBL" id="CXPG01000020">
    <property type="protein sequence ID" value="CTQ33469.1"/>
    <property type="molecule type" value="Genomic_DNA"/>
</dbReference>
<dbReference type="RefSeq" id="WP_055682873.1">
    <property type="nucleotide sequence ID" value="NZ_CXPG01000020.1"/>
</dbReference>
<evidence type="ECO:0000256" key="1">
    <source>
        <dbReference type="SAM" id="SignalP"/>
    </source>
</evidence>
<dbReference type="Gene3D" id="2.60.40.1880">
    <property type="entry name" value="Invasion associated locus B (IalB) protein"/>
    <property type="match status" value="1"/>
</dbReference>
<reference evidence="2 3" key="1">
    <citation type="submission" date="2015-07" db="EMBL/GenBank/DDBJ databases">
        <authorList>
            <person name="Noorani M."/>
        </authorList>
    </citation>
    <scope>NUCLEOTIDE SEQUENCE [LARGE SCALE GENOMIC DNA]</scope>
    <source>
        <strain evidence="2 3">CECT 5088</strain>
    </source>
</reference>
<dbReference type="InterPro" id="IPR010642">
    <property type="entry name" value="Invasion_prot_B"/>
</dbReference>
<protein>
    <recommendedName>
        <fullName evidence="4">Invasion protein B, involved in pathogenesis</fullName>
    </recommendedName>
</protein>
<dbReference type="OrthoDB" id="9806572at2"/>
<dbReference type="Pfam" id="PF06776">
    <property type="entry name" value="IalB"/>
    <property type="match status" value="1"/>
</dbReference>
<sequence length="177" mass="18921">MTFKAIGRFLSLGALLAVTALPAAAQDSANRVNTETDWSVFVEDNPTQCWIVSAPKSIRNSRDGREVAAQRGDIRLFVSYWPGAEKKGEVSATGGYPYAEGSTVTIEVGSDRFEMFTDGELAWAASPADDERIINAMKRGSDAKVTGRSGRGTQTEDTFSLLGFTAAVADAEKRCGG</sequence>
<feature type="chain" id="PRO_5005807075" description="Invasion protein B, involved in pathogenesis" evidence="1">
    <location>
        <begin position="26"/>
        <end position="177"/>
    </location>
</feature>
<dbReference type="STRING" id="282197.SAMN04488517_102298"/>
<gene>
    <name evidence="2" type="ORF">JAN5088_02251</name>
</gene>
<keyword evidence="3" id="KW-1185">Reference proteome</keyword>
<evidence type="ECO:0000313" key="2">
    <source>
        <dbReference type="EMBL" id="CTQ33469.1"/>
    </source>
</evidence>
<evidence type="ECO:0008006" key="4">
    <source>
        <dbReference type="Google" id="ProtNLM"/>
    </source>
</evidence>
<organism evidence="2 3">
    <name type="scientific">Jannaschia rubra</name>
    <dbReference type="NCBI Taxonomy" id="282197"/>
    <lineage>
        <taxon>Bacteria</taxon>
        <taxon>Pseudomonadati</taxon>
        <taxon>Pseudomonadota</taxon>
        <taxon>Alphaproteobacteria</taxon>
        <taxon>Rhodobacterales</taxon>
        <taxon>Roseobacteraceae</taxon>
        <taxon>Jannaschia</taxon>
    </lineage>
</organism>
<keyword evidence="1" id="KW-0732">Signal</keyword>
<name>A0A0M6XQP6_9RHOB</name>
<evidence type="ECO:0000313" key="3">
    <source>
        <dbReference type="Proteomes" id="UP000048908"/>
    </source>
</evidence>
<accession>A0A0M6XQP6</accession>